<protein>
    <recommendedName>
        <fullName evidence="2">Ribosome-recycling factor, mitochondrial</fullName>
    </recommendedName>
    <alternativeName>
        <fullName evidence="4">Ribosome-releasing factor, mitochondrial</fullName>
    </alternativeName>
</protein>
<dbReference type="Pfam" id="PF01765">
    <property type="entry name" value="RRF"/>
    <property type="match status" value="1"/>
</dbReference>
<dbReference type="SUPFAM" id="SSF55194">
    <property type="entry name" value="Ribosome recycling factor, RRF"/>
    <property type="match status" value="1"/>
</dbReference>
<reference evidence="6" key="1">
    <citation type="submission" date="2020-11" db="EMBL/GenBank/DDBJ databases">
        <authorList>
            <person name="Tran Van P."/>
        </authorList>
    </citation>
    <scope>NUCLEOTIDE SEQUENCE</scope>
</reference>
<dbReference type="Gene3D" id="3.30.1360.40">
    <property type="match status" value="1"/>
</dbReference>
<evidence type="ECO:0000313" key="6">
    <source>
        <dbReference type="EMBL" id="CAD7623528.1"/>
    </source>
</evidence>
<evidence type="ECO:0000256" key="3">
    <source>
        <dbReference type="ARBA" id="ARBA00022917"/>
    </source>
</evidence>
<dbReference type="InterPro" id="IPR002661">
    <property type="entry name" value="Ribosome_recyc_fac"/>
</dbReference>
<proteinExistence type="inferred from homology"/>
<dbReference type="Gene3D" id="1.10.132.20">
    <property type="entry name" value="Ribosome-recycling factor"/>
    <property type="match status" value="1"/>
</dbReference>
<dbReference type="EMBL" id="CAJPIZ010001707">
    <property type="protein sequence ID" value="CAG2103958.1"/>
    <property type="molecule type" value="Genomic_DNA"/>
</dbReference>
<dbReference type="EMBL" id="OC856282">
    <property type="protein sequence ID" value="CAD7623528.1"/>
    <property type="molecule type" value="Genomic_DNA"/>
</dbReference>
<sequence length="285" mass="32558">MNYVRCGPLMNKCLTTVLRNHYKLVVQPKSRSLFTSDAKHLWSVCQRHDYLIERNNSWSHHLSIRCLSKTKDKLKDKKKGSKPKVVLNDEEMNELIPINELKIELNSVINRLRDDLIANVNIRSNPKSIDNVVLFLVSNSLMVDMNGVKHSLNEVVTINRKSPQLIVLNMASMPEAIKAVLKALNESGMNLSPQQEGNVIYVPIPKVTREHREGLADSARTLSQKAKDELKAILSSFTTYVKKQKKANVSEELIFDVNQNLKHLIDSKIQECDQILDQKLKELLK</sequence>
<organism evidence="6">
    <name type="scientific">Medioppia subpectinata</name>
    <dbReference type="NCBI Taxonomy" id="1979941"/>
    <lineage>
        <taxon>Eukaryota</taxon>
        <taxon>Metazoa</taxon>
        <taxon>Ecdysozoa</taxon>
        <taxon>Arthropoda</taxon>
        <taxon>Chelicerata</taxon>
        <taxon>Arachnida</taxon>
        <taxon>Acari</taxon>
        <taxon>Acariformes</taxon>
        <taxon>Sarcoptiformes</taxon>
        <taxon>Oribatida</taxon>
        <taxon>Brachypylina</taxon>
        <taxon>Oppioidea</taxon>
        <taxon>Oppiidae</taxon>
        <taxon>Medioppia</taxon>
    </lineage>
</organism>
<keyword evidence="7" id="KW-1185">Reference proteome</keyword>
<dbReference type="GO" id="GO:0005739">
    <property type="term" value="C:mitochondrion"/>
    <property type="evidence" value="ECO:0007669"/>
    <property type="project" value="TreeGrafter"/>
</dbReference>
<evidence type="ECO:0000256" key="2">
    <source>
        <dbReference type="ARBA" id="ARBA00020581"/>
    </source>
</evidence>
<dbReference type="Proteomes" id="UP000759131">
    <property type="component" value="Unassembled WGS sequence"/>
</dbReference>
<evidence type="ECO:0000259" key="5">
    <source>
        <dbReference type="Pfam" id="PF01765"/>
    </source>
</evidence>
<dbReference type="OrthoDB" id="407355at2759"/>
<dbReference type="InterPro" id="IPR023584">
    <property type="entry name" value="Ribosome_recyc_fac_dom"/>
</dbReference>
<dbReference type="GO" id="GO:0006412">
    <property type="term" value="P:translation"/>
    <property type="evidence" value="ECO:0007669"/>
    <property type="project" value="UniProtKB-KW"/>
</dbReference>
<dbReference type="AlphaFoldDB" id="A0A7R9KKE9"/>
<dbReference type="PANTHER" id="PTHR20982:SF3">
    <property type="entry name" value="MITOCHONDRIAL RIBOSOME RECYCLING FACTOR PSEUDO 1"/>
    <property type="match status" value="1"/>
</dbReference>
<name>A0A7R9KKE9_9ACAR</name>
<gene>
    <name evidence="6" type="ORF">OSB1V03_LOCUS3983</name>
</gene>
<feature type="domain" description="Ribosome recycling factor" evidence="5">
    <location>
        <begin position="139"/>
        <end position="284"/>
    </location>
</feature>
<accession>A0A7R9KKE9</accession>
<dbReference type="PANTHER" id="PTHR20982">
    <property type="entry name" value="RIBOSOME RECYCLING FACTOR"/>
    <property type="match status" value="1"/>
</dbReference>
<comment type="similarity">
    <text evidence="1">Belongs to the RRF family.</text>
</comment>
<evidence type="ECO:0000256" key="4">
    <source>
        <dbReference type="ARBA" id="ARBA00033107"/>
    </source>
</evidence>
<keyword evidence="3" id="KW-0648">Protein biosynthesis</keyword>
<evidence type="ECO:0000256" key="1">
    <source>
        <dbReference type="ARBA" id="ARBA00005912"/>
    </source>
</evidence>
<dbReference type="InterPro" id="IPR036191">
    <property type="entry name" value="RRF_sf"/>
</dbReference>
<evidence type="ECO:0000313" key="7">
    <source>
        <dbReference type="Proteomes" id="UP000759131"/>
    </source>
</evidence>
<dbReference type="GO" id="GO:0043023">
    <property type="term" value="F:ribosomal large subunit binding"/>
    <property type="evidence" value="ECO:0007669"/>
    <property type="project" value="TreeGrafter"/>
</dbReference>